<dbReference type="PANTHER" id="PTHR45527">
    <property type="entry name" value="NONRIBOSOMAL PEPTIDE SYNTHETASE"/>
    <property type="match status" value="1"/>
</dbReference>
<dbReference type="GO" id="GO:0044550">
    <property type="term" value="P:secondary metabolite biosynthetic process"/>
    <property type="evidence" value="ECO:0007669"/>
    <property type="project" value="TreeGrafter"/>
</dbReference>
<evidence type="ECO:0000259" key="1">
    <source>
        <dbReference type="Pfam" id="PF00668"/>
    </source>
</evidence>
<dbReference type="InterPro" id="IPR001242">
    <property type="entry name" value="Condensation_dom"/>
</dbReference>
<dbReference type="GO" id="GO:0043041">
    <property type="term" value="P:amino acid activation for nonribosomal peptide biosynthetic process"/>
    <property type="evidence" value="ECO:0007669"/>
    <property type="project" value="TreeGrafter"/>
</dbReference>
<organism evidence="2 3">
    <name type="scientific">Xylanimonas oleitrophica</name>
    <dbReference type="NCBI Taxonomy" id="2607479"/>
    <lineage>
        <taxon>Bacteria</taxon>
        <taxon>Bacillati</taxon>
        <taxon>Actinomycetota</taxon>
        <taxon>Actinomycetes</taxon>
        <taxon>Micrococcales</taxon>
        <taxon>Promicromonosporaceae</taxon>
        <taxon>Xylanimonas</taxon>
    </lineage>
</organism>
<sequence>MVEVTAPLSMQQIDMLGQISLVPETARYFDGFVALELSGDIDHQALVAALDRLVARHGALRTTIVHGTDGLAQRVHSGPPNGPHRVSERAGCAAADVAADLRAGALTQNDVIAGAPLARAHVVRLGGTTLLVLQVHHLVTDGWSDGVLLRDLAELYSARVEGREPRLPELTLTYADLAREQHAAWPVLRELVVPYWERRLVGLPAALWWPPSGDAVAHEHDCGFVTGEVEVWRADVLAAEARRLRTSPLALLVTLTARSVARVVEGRPDLLVGSNTANRERRDRRDVVGYLTNTRLARVPCDPALPVDEAVLGVREQWLDGDEMREAYADQVLAAVGRPPVVKVDSTDLPLGLGSARFALPGIAVRAVALPRSGDPVRHWRDLNVTWSRTQDALTVEIRHRRAAVDKVAAERVMSLMVEAVREYTGGAA</sequence>
<dbReference type="GO" id="GO:0008610">
    <property type="term" value="P:lipid biosynthetic process"/>
    <property type="evidence" value="ECO:0007669"/>
    <property type="project" value="UniProtKB-ARBA"/>
</dbReference>
<feature type="domain" description="Condensation" evidence="1">
    <location>
        <begin position="5"/>
        <end position="321"/>
    </location>
</feature>
<evidence type="ECO:0000313" key="3">
    <source>
        <dbReference type="Proteomes" id="UP000248783"/>
    </source>
</evidence>
<evidence type="ECO:0000313" key="2">
    <source>
        <dbReference type="EMBL" id="PZR52370.1"/>
    </source>
</evidence>
<dbReference type="GO" id="GO:0005737">
    <property type="term" value="C:cytoplasm"/>
    <property type="evidence" value="ECO:0007669"/>
    <property type="project" value="TreeGrafter"/>
</dbReference>
<gene>
    <name evidence="2" type="ORF">DNL40_11880</name>
</gene>
<dbReference type="PANTHER" id="PTHR45527:SF1">
    <property type="entry name" value="FATTY ACID SYNTHASE"/>
    <property type="match status" value="1"/>
</dbReference>
<dbReference type="GO" id="GO:0031177">
    <property type="term" value="F:phosphopantetheine binding"/>
    <property type="evidence" value="ECO:0007669"/>
    <property type="project" value="TreeGrafter"/>
</dbReference>
<dbReference type="SUPFAM" id="SSF52777">
    <property type="entry name" value="CoA-dependent acyltransferases"/>
    <property type="match status" value="2"/>
</dbReference>
<dbReference type="Proteomes" id="UP000248783">
    <property type="component" value="Unassembled WGS sequence"/>
</dbReference>
<comment type="caution">
    <text evidence="2">The sequence shown here is derived from an EMBL/GenBank/DDBJ whole genome shotgun (WGS) entry which is preliminary data.</text>
</comment>
<dbReference type="Gene3D" id="3.30.559.30">
    <property type="entry name" value="Nonribosomal peptide synthetase, condensation domain"/>
    <property type="match status" value="1"/>
</dbReference>
<accession>A0A2W5WME2</accession>
<reference evidence="2 3" key="1">
    <citation type="submission" date="2018-06" db="EMBL/GenBank/DDBJ databases">
        <title>Whole genome sequencing of a novel hydrocarbon degrading bacterial strain, PW21 isolated from oil contaminated produced water sample.</title>
        <authorList>
            <person name="Nagkirti P."/>
            <person name="Shaikh A."/>
            <person name="Gowdaman V."/>
            <person name="Engineer A.E."/>
            <person name="Dagar S."/>
            <person name="Dhakephalkar P.K."/>
        </authorList>
    </citation>
    <scope>NUCLEOTIDE SEQUENCE [LARGE SCALE GENOMIC DNA]</scope>
    <source>
        <strain evidence="2 3">PW21</strain>
    </source>
</reference>
<dbReference type="Pfam" id="PF00668">
    <property type="entry name" value="Condensation"/>
    <property type="match status" value="1"/>
</dbReference>
<dbReference type="RefSeq" id="WP_111251484.1">
    <property type="nucleotide sequence ID" value="NZ_QKWH01000010.1"/>
</dbReference>
<proteinExistence type="predicted"/>
<dbReference type="GO" id="GO:0003824">
    <property type="term" value="F:catalytic activity"/>
    <property type="evidence" value="ECO:0007669"/>
    <property type="project" value="InterPro"/>
</dbReference>
<dbReference type="AlphaFoldDB" id="A0A2W5WME2"/>
<keyword evidence="3" id="KW-1185">Reference proteome</keyword>
<dbReference type="Gene3D" id="3.30.559.10">
    <property type="entry name" value="Chloramphenicol acetyltransferase-like domain"/>
    <property type="match status" value="1"/>
</dbReference>
<protein>
    <recommendedName>
        <fullName evidence="1">Condensation domain-containing protein</fullName>
    </recommendedName>
</protein>
<name>A0A2W5WME2_9MICO</name>
<dbReference type="EMBL" id="QKWH01000010">
    <property type="protein sequence ID" value="PZR52370.1"/>
    <property type="molecule type" value="Genomic_DNA"/>
</dbReference>
<dbReference type="InterPro" id="IPR023213">
    <property type="entry name" value="CAT-like_dom_sf"/>
</dbReference>